<dbReference type="InterPro" id="IPR025075">
    <property type="entry name" value="DUF3916"/>
</dbReference>
<reference evidence="2" key="1">
    <citation type="journal article" date="2019" name="Int. J. Syst. Evol. Microbiol.">
        <title>The Global Catalogue of Microorganisms (GCM) 10K type strain sequencing project: providing services to taxonomists for standard genome sequencing and annotation.</title>
        <authorList>
            <consortium name="The Broad Institute Genomics Platform"/>
            <consortium name="The Broad Institute Genome Sequencing Center for Infectious Disease"/>
            <person name="Wu L."/>
            <person name="Ma J."/>
        </authorList>
    </citation>
    <scope>NUCLEOTIDE SEQUENCE [LARGE SCALE GENOMIC DNA]</scope>
    <source>
        <strain evidence="2">CCUG 67170</strain>
    </source>
</reference>
<protein>
    <submittedName>
        <fullName evidence="1">DUF3916 domain-containing protein</fullName>
    </submittedName>
</protein>
<keyword evidence="2" id="KW-1185">Reference proteome</keyword>
<gene>
    <name evidence="1" type="ORF">ACFORF_00400</name>
</gene>
<sequence length="68" mass="7748">MSQIIVFFDEDYYQTFFDRGDTDQTWCWLAGGLSPVLTETSLSVSTLIETCQSEGRTYHARLYVVASP</sequence>
<dbReference type="RefSeq" id="WP_380424225.1">
    <property type="nucleotide sequence ID" value="NZ_JBHRZV010000002.1"/>
</dbReference>
<organism evidence="1 2">
    <name type="scientific">Streptococcus caprae</name>
    <dbReference type="NCBI Taxonomy" id="1640501"/>
    <lineage>
        <taxon>Bacteria</taxon>
        <taxon>Bacillati</taxon>
        <taxon>Bacillota</taxon>
        <taxon>Bacilli</taxon>
        <taxon>Lactobacillales</taxon>
        <taxon>Streptococcaceae</taxon>
        <taxon>Streptococcus</taxon>
    </lineage>
</organism>
<dbReference type="EMBL" id="JBHRZV010000002">
    <property type="protein sequence ID" value="MFC3927093.1"/>
    <property type="molecule type" value="Genomic_DNA"/>
</dbReference>
<comment type="caution">
    <text evidence="1">The sequence shown here is derived from an EMBL/GenBank/DDBJ whole genome shotgun (WGS) entry which is preliminary data.</text>
</comment>
<evidence type="ECO:0000313" key="2">
    <source>
        <dbReference type="Proteomes" id="UP001595807"/>
    </source>
</evidence>
<proteinExistence type="predicted"/>
<dbReference type="Pfam" id="PF13079">
    <property type="entry name" value="DUF3916"/>
    <property type="match status" value="1"/>
</dbReference>
<evidence type="ECO:0000313" key="1">
    <source>
        <dbReference type="EMBL" id="MFC3927093.1"/>
    </source>
</evidence>
<dbReference type="Proteomes" id="UP001595807">
    <property type="component" value="Unassembled WGS sequence"/>
</dbReference>
<accession>A0ABV8CST0</accession>
<name>A0ABV8CST0_9STRE</name>